<evidence type="ECO:0000313" key="2">
    <source>
        <dbReference type="Proteomes" id="UP000765509"/>
    </source>
</evidence>
<accession>A0A9Q3L524</accession>
<gene>
    <name evidence="1" type="ORF">O181_131220</name>
</gene>
<reference evidence="1" key="1">
    <citation type="submission" date="2021-03" db="EMBL/GenBank/DDBJ databases">
        <title>Draft genome sequence of rust myrtle Austropuccinia psidii MF-1, a brazilian biotype.</title>
        <authorList>
            <person name="Quecine M.C."/>
            <person name="Pachon D.M.R."/>
            <person name="Bonatelli M.L."/>
            <person name="Correr F.H."/>
            <person name="Franceschini L.M."/>
            <person name="Leite T.F."/>
            <person name="Margarido G.R.A."/>
            <person name="Almeida C.A."/>
            <person name="Ferrarezi J.A."/>
            <person name="Labate C.A."/>
        </authorList>
    </citation>
    <scope>NUCLEOTIDE SEQUENCE</scope>
    <source>
        <strain evidence="1">MF-1</strain>
    </source>
</reference>
<sequence>MEFIRGIYRIKDFQLPDRFLTAIFNTFFTSSAHRLYINLKKAHGHQSWIRWKTQIIEKWANDSWRFTVETALESSKCNAYKDRALPWFFQHKDRLTELYPEMSEFMIHRTVPRKCGGDLQHAVKCTTTEQSSAEDIINILEAVTTRIRIGSSTVNLRTRFNTPWKYSVDRNTKENSDNKKYKSAEAIRKLYIFQSTTHLANACPREGVSLQACKTLPAIQTPIPFFKFFSHVLSFFCINFKYLNSYYYNMN</sequence>
<organism evidence="1 2">
    <name type="scientific">Austropuccinia psidii MF-1</name>
    <dbReference type="NCBI Taxonomy" id="1389203"/>
    <lineage>
        <taxon>Eukaryota</taxon>
        <taxon>Fungi</taxon>
        <taxon>Dikarya</taxon>
        <taxon>Basidiomycota</taxon>
        <taxon>Pucciniomycotina</taxon>
        <taxon>Pucciniomycetes</taxon>
        <taxon>Pucciniales</taxon>
        <taxon>Sphaerophragmiaceae</taxon>
        <taxon>Austropuccinia</taxon>
    </lineage>
</organism>
<comment type="caution">
    <text evidence="1">The sequence shown here is derived from an EMBL/GenBank/DDBJ whole genome shotgun (WGS) entry which is preliminary data.</text>
</comment>
<dbReference type="Proteomes" id="UP000765509">
    <property type="component" value="Unassembled WGS sequence"/>
</dbReference>
<dbReference type="AlphaFoldDB" id="A0A9Q3L524"/>
<proteinExistence type="predicted"/>
<keyword evidence="2" id="KW-1185">Reference proteome</keyword>
<name>A0A9Q3L524_9BASI</name>
<evidence type="ECO:0000313" key="1">
    <source>
        <dbReference type="EMBL" id="MBW0591505.1"/>
    </source>
</evidence>
<dbReference type="EMBL" id="AVOT02143486">
    <property type="protein sequence ID" value="MBW0591505.1"/>
    <property type="molecule type" value="Genomic_DNA"/>
</dbReference>
<protein>
    <submittedName>
        <fullName evidence="1">Uncharacterized protein</fullName>
    </submittedName>
</protein>